<dbReference type="PANTHER" id="PTHR40517:SF1">
    <property type="entry name" value="METAL-DEPENDENT PHOSPHOHYDROLASE, HD SUPERFAMILY-RELATED"/>
    <property type="match status" value="1"/>
</dbReference>
<reference evidence="2" key="1">
    <citation type="submission" date="2020-05" db="EMBL/GenBank/DDBJ databases">
        <authorList>
            <person name="Chiriac C."/>
            <person name="Salcher M."/>
            <person name="Ghai R."/>
            <person name="Kavagutti S V."/>
        </authorList>
    </citation>
    <scope>NUCLEOTIDE SEQUENCE</scope>
</reference>
<dbReference type="SUPFAM" id="SSF109604">
    <property type="entry name" value="HD-domain/PDEase-like"/>
    <property type="match status" value="1"/>
</dbReference>
<accession>A0A6J5ZQA5</accession>
<dbReference type="AlphaFoldDB" id="A0A6J5ZQA5"/>
<evidence type="ECO:0000313" key="2">
    <source>
        <dbReference type="EMBL" id="CAB4342800.1"/>
    </source>
</evidence>
<dbReference type="InterPro" id="IPR039967">
    <property type="entry name" value="MJ1020-like"/>
</dbReference>
<name>A0A6J5ZQA5_9ZZZZ</name>
<organism evidence="2">
    <name type="scientific">freshwater metagenome</name>
    <dbReference type="NCBI Taxonomy" id="449393"/>
    <lineage>
        <taxon>unclassified sequences</taxon>
        <taxon>metagenomes</taxon>
        <taxon>ecological metagenomes</taxon>
    </lineage>
</organism>
<dbReference type="CDD" id="cd00077">
    <property type="entry name" value="HDc"/>
    <property type="match status" value="1"/>
</dbReference>
<dbReference type="SMART" id="SM00471">
    <property type="entry name" value="HDc"/>
    <property type="match status" value="1"/>
</dbReference>
<dbReference type="Gene3D" id="1.10.3210.10">
    <property type="entry name" value="Hypothetical protein af1432"/>
    <property type="match status" value="1"/>
</dbReference>
<dbReference type="InterPro" id="IPR006674">
    <property type="entry name" value="HD_domain"/>
</dbReference>
<evidence type="ECO:0000313" key="3">
    <source>
        <dbReference type="EMBL" id="CAB5036552.1"/>
    </source>
</evidence>
<evidence type="ECO:0000259" key="1">
    <source>
        <dbReference type="SMART" id="SM00471"/>
    </source>
</evidence>
<dbReference type="EMBL" id="CAESAO010000052">
    <property type="protein sequence ID" value="CAB4342800.1"/>
    <property type="molecule type" value="Genomic_DNA"/>
</dbReference>
<dbReference type="Pfam" id="PF01966">
    <property type="entry name" value="HD"/>
    <property type="match status" value="1"/>
</dbReference>
<feature type="domain" description="HD/PDEase" evidence="1">
    <location>
        <begin position="56"/>
        <end position="191"/>
    </location>
</feature>
<dbReference type="InterPro" id="IPR003607">
    <property type="entry name" value="HD/PDEase_dom"/>
</dbReference>
<dbReference type="PANTHER" id="PTHR40517">
    <property type="entry name" value="METAL-DEPENDENT PHOSPHOHYDROLASE, HD SUPERFAMILY-RELATED"/>
    <property type="match status" value="1"/>
</dbReference>
<dbReference type="EMBL" id="CAFBPX010000174">
    <property type="protein sequence ID" value="CAB5036552.1"/>
    <property type="molecule type" value="Genomic_DNA"/>
</dbReference>
<proteinExistence type="predicted"/>
<gene>
    <name evidence="2" type="ORF">UFOPK3522_00760</name>
    <name evidence="3" type="ORF">UFOPK4175_00946</name>
</gene>
<protein>
    <submittedName>
        <fullName evidence="2">Unannotated protein</fullName>
    </submittedName>
</protein>
<sequence>MSEDEQTLRERVLEAEIKVPTRGNRKLGQLIDAVNASERIKSTWYMAGLNANRLGMSDHSWVHIQIVTNIALRLTRLLAKRGVETGIVADHGMTERDAEVVIAAATMLHDLGLSINRKDHETYSLFLAADLLPGLLEEIYDEPERTVIASEAMHAIISHRSKGEPLTIEGAIVRVADALDMAKGRARLPFEAGETNIHSLSAYAIEEVKISPGRDTAVRVEIEMSNSAGIFQVDEGLGTKLRGTPLESHIEVVARIEGEHEKRLVSVFRL</sequence>